<evidence type="ECO:0000256" key="2">
    <source>
        <dbReference type="ARBA" id="ARBA00029447"/>
    </source>
</evidence>
<dbReference type="InterPro" id="IPR051310">
    <property type="entry name" value="MCP_chemotaxis"/>
</dbReference>
<dbReference type="AlphaFoldDB" id="A0A8I0N879"/>
<dbReference type="EMBL" id="JACZKO010000045">
    <property type="protein sequence ID" value="MBE0562539.1"/>
    <property type="molecule type" value="Genomic_DNA"/>
</dbReference>
<evidence type="ECO:0000256" key="1">
    <source>
        <dbReference type="ARBA" id="ARBA00022500"/>
    </source>
</evidence>
<keyword evidence="1" id="KW-0145">Chemotaxis</keyword>
<reference evidence="3" key="1">
    <citation type="submission" date="2020-09" db="EMBL/GenBank/DDBJ databases">
        <authorList>
            <person name="Dalcin Martins P."/>
        </authorList>
    </citation>
    <scope>NUCLEOTIDE SEQUENCE</scope>
    <source>
        <strain evidence="3">MAG47</strain>
    </source>
</reference>
<dbReference type="SUPFAM" id="SSF58104">
    <property type="entry name" value="Methyl-accepting chemotaxis protein (MCP) signaling domain"/>
    <property type="match status" value="1"/>
</dbReference>
<comment type="similarity">
    <text evidence="2">Belongs to the methyl-accepting chemotaxis (MCP) protein family.</text>
</comment>
<reference evidence="3" key="2">
    <citation type="submission" date="2020-10" db="EMBL/GenBank/DDBJ databases">
        <title>Enrichment of novel Verrucomicrobia, Bacteroidetes and Krumholzibacteria in an oxygen-limited, methane- and iron-fed bioreactor inoculated with Bothnian Sea sediments.</title>
        <authorList>
            <person name="Martins P.D."/>
            <person name="de Jong A."/>
            <person name="Lenstra W.K."/>
            <person name="van Helmond N.A.G.M."/>
            <person name="Slomp C.P."/>
            <person name="Jetten M.S.M."/>
            <person name="Welte C.U."/>
            <person name="Rasigraf O."/>
        </authorList>
    </citation>
    <scope>NUCLEOTIDE SEQUENCE</scope>
    <source>
        <strain evidence="3">MAG47</strain>
    </source>
</reference>
<dbReference type="Gene3D" id="1.10.287.950">
    <property type="entry name" value="Methyl-accepting chemotaxis protein"/>
    <property type="match status" value="1"/>
</dbReference>
<evidence type="ECO:0008006" key="5">
    <source>
        <dbReference type="Google" id="ProtNLM"/>
    </source>
</evidence>
<comment type="caution">
    <text evidence="3">The sequence shown here is derived from an EMBL/GenBank/DDBJ whole genome shotgun (WGS) entry which is preliminary data.</text>
</comment>
<dbReference type="PANTHER" id="PTHR43531">
    <property type="entry name" value="PROTEIN ICFG"/>
    <property type="match status" value="1"/>
</dbReference>
<evidence type="ECO:0000313" key="4">
    <source>
        <dbReference type="Proteomes" id="UP000642265"/>
    </source>
</evidence>
<dbReference type="Proteomes" id="UP000642265">
    <property type="component" value="Unassembled WGS sequence"/>
</dbReference>
<name>A0A8I0N879_BRUAN</name>
<sequence length="135" mass="14959">MLALIDRYIRTKTQGYRLHHRRVCDHRVLLVNEAGHALKLIGGRVHAIDEQIDGIVQSAQEQAIGLRDINNAVTNLDSITQKNVAMMEQTRATTARLAEASIRLSDLVEGFTLPGGRSLTDIATGRNDEFRRSAA</sequence>
<organism evidence="3 4">
    <name type="scientific">Brucella anthropi</name>
    <name type="common">Ochrobactrum anthropi</name>
    <dbReference type="NCBI Taxonomy" id="529"/>
    <lineage>
        <taxon>Bacteria</taxon>
        <taxon>Pseudomonadati</taxon>
        <taxon>Pseudomonadota</taxon>
        <taxon>Alphaproteobacteria</taxon>
        <taxon>Hyphomicrobiales</taxon>
        <taxon>Brucellaceae</taxon>
        <taxon>Brucella/Ochrobactrum group</taxon>
        <taxon>Brucella</taxon>
    </lineage>
</organism>
<gene>
    <name evidence="3" type="ORF">IH622_17170</name>
</gene>
<protein>
    <recommendedName>
        <fullName evidence="5">Methyl-accepting transducer domain-containing protein</fullName>
    </recommendedName>
</protein>
<dbReference type="PANTHER" id="PTHR43531:SF11">
    <property type="entry name" value="METHYL-ACCEPTING CHEMOTAXIS PROTEIN 3"/>
    <property type="match status" value="1"/>
</dbReference>
<proteinExistence type="inferred from homology"/>
<evidence type="ECO:0000313" key="3">
    <source>
        <dbReference type="EMBL" id="MBE0562539.1"/>
    </source>
</evidence>
<dbReference type="GO" id="GO:0006935">
    <property type="term" value="P:chemotaxis"/>
    <property type="evidence" value="ECO:0007669"/>
    <property type="project" value="UniProtKB-KW"/>
</dbReference>
<accession>A0A8I0N879</accession>